<proteinExistence type="predicted"/>
<dbReference type="EMBL" id="BSRA01000001">
    <property type="protein sequence ID" value="GLV12445.1"/>
    <property type="molecule type" value="Genomic_DNA"/>
</dbReference>
<dbReference type="Pfam" id="PF06133">
    <property type="entry name" value="Com_YlbF"/>
    <property type="match status" value="1"/>
</dbReference>
<comment type="caution">
    <text evidence="2">The sequence shown here is derived from an EMBL/GenBank/DDBJ whole genome shotgun (WGS) entry which is preliminary data.</text>
</comment>
<organism evidence="2 3">
    <name type="scientific">Alicyclobacillus hesperidum</name>
    <dbReference type="NCBI Taxonomy" id="89784"/>
    <lineage>
        <taxon>Bacteria</taxon>
        <taxon>Bacillati</taxon>
        <taxon>Bacillota</taxon>
        <taxon>Bacilli</taxon>
        <taxon>Bacillales</taxon>
        <taxon>Alicyclobacillaceae</taxon>
        <taxon>Alicyclobacillus</taxon>
    </lineage>
</organism>
<dbReference type="InterPro" id="IPR052767">
    <property type="entry name" value="Bact_com_dev_regulator"/>
</dbReference>
<sequence>MSVIEKDTNRVLLLAKADAIAAAIAGSEEAKSFWQARAKMERHVEAQKLFDELKRKTNALLTLKDRLGEKHEKYQRMKAETDALWDRLADIPVALQYKAAQDELNGLLQEVTLIMLARLREQLPVERGPRQCGSGGCSSGGCGGSCGGH</sequence>
<dbReference type="RefSeq" id="WP_083341149.1">
    <property type="nucleotide sequence ID" value="NZ_BSRA01000001.1"/>
</dbReference>
<feature type="compositionally biased region" description="Gly residues" evidence="1">
    <location>
        <begin position="133"/>
        <end position="149"/>
    </location>
</feature>
<feature type="region of interest" description="Disordered" evidence="1">
    <location>
        <begin position="128"/>
        <end position="149"/>
    </location>
</feature>
<dbReference type="AlphaFoldDB" id="A0AA37TWI3"/>
<dbReference type="InterPro" id="IPR010368">
    <property type="entry name" value="Com_YlbF"/>
</dbReference>
<dbReference type="Proteomes" id="UP001157137">
    <property type="component" value="Unassembled WGS sequence"/>
</dbReference>
<accession>A0AA37TWI3</accession>
<dbReference type="InterPro" id="IPR023378">
    <property type="entry name" value="YheA/YmcA-like_dom_sf"/>
</dbReference>
<evidence type="ECO:0008006" key="4">
    <source>
        <dbReference type="Google" id="ProtNLM"/>
    </source>
</evidence>
<evidence type="ECO:0000313" key="3">
    <source>
        <dbReference type="Proteomes" id="UP001157137"/>
    </source>
</evidence>
<evidence type="ECO:0000256" key="1">
    <source>
        <dbReference type="SAM" id="MobiDB-lite"/>
    </source>
</evidence>
<name>A0AA37TWI3_9BACL</name>
<dbReference type="PANTHER" id="PTHR38448">
    <property type="entry name" value="REGULATORY PROTEIN YLBF-RELATED"/>
    <property type="match status" value="1"/>
</dbReference>
<protein>
    <recommendedName>
        <fullName evidence="4">Cell fate regulator YmcA, YheA/YmcA/DUF963 family (Controls sporulation, competence, biofilm development)</fullName>
    </recommendedName>
</protein>
<dbReference type="SUPFAM" id="SSF158622">
    <property type="entry name" value="YheA/YmcA-like"/>
    <property type="match status" value="1"/>
</dbReference>
<gene>
    <name evidence="2" type="ORF">Heshes_01290</name>
</gene>
<dbReference type="Gene3D" id="1.20.1500.10">
    <property type="entry name" value="YheA/YmcA-like"/>
    <property type="match status" value="1"/>
</dbReference>
<dbReference type="PANTHER" id="PTHR38448:SF1">
    <property type="entry name" value="YLBF FAMILY REGULATOR"/>
    <property type="match status" value="1"/>
</dbReference>
<reference evidence="2" key="1">
    <citation type="submission" date="2023-02" db="EMBL/GenBank/DDBJ databases">
        <title>Proposal of a novel subspecies: Alicyclobacillus hesperidum subspecies aegle.</title>
        <authorList>
            <person name="Goto K."/>
            <person name="Fujii T."/>
            <person name="Yasui K."/>
            <person name="Mochida K."/>
            <person name="Kato-Tanaka Y."/>
            <person name="Morohoshi S."/>
            <person name="An S.Y."/>
            <person name="Kasai H."/>
            <person name="Yokota A."/>
        </authorList>
    </citation>
    <scope>NUCLEOTIDE SEQUENCE</scope>
    <source>
        <strain evidence="2">DSM 12766</strain>
    </source>
</reference>
<evidence type="ECO:0000313" key="2">
    <source>
        <dbReference type="EMBL" id="GLV12445.1"/>
    </source>
</evidence>